<dbReference type="InterPro" id="IPR026045">
    <property type="entry name" value="Ferric-bd"/>
</dbReference>
<feature type="signal peptide" evidence="4">
    <location>
        <begin position="1"/>
        <end position="21"/>
    </location>
</feature>
<gene>
    <name evidence="5" type="ordered locus">BMS_0225</name>
</gene>
<dbReference type="RefSeq" id="WP_014242946.1">
    <property type="nucleotide sequence ID" value="NC_016620.1"/>
</dbReference>
<evidence type="ECO:0000313" key="6">
    <source>
        <dbReference type="Proteomes" id="UP000008963"/>
    </source>
</evidence>
<dbReference type="KEGG" id="bmx:BMS_0225"/>
<dbReference type="GO" id="GO:0030288">
    <property type="term" value="C:outer membrane-bounded periplasmic space"/>
    <property type="evidence" value="ECO:0007669"/>
    <property type="project" value="TreeGrafter"/>
</dbReference>
<dbReference type="PIRSF" id="PIRSF002825">
    <property type="entry name" value="CfbpA"/>
    <property type="match status" value="1"/>
</dbReference>
<keyword evidence="3" id="KW-0408">Iron</keyword>
<feature type="binding site" evidence="3">
    <location>
        <position position="219"/>
    </location>
    <ligand>
        <name>Fe cation</name>
        <dbReference type="ChEBI" id="CHEBI:24875"/>
    </ligand>
</feature>
<dbReference type="Proteomes" id="UP000008963">
    <property type="component" value="Chromosome"/>
</dbReference>
<name>E1X2W2_HALMS</name>
<feature type="chain" id="PRO_5003154443" evidence="4">
    <location>
        <begin position="22"/>
        <end position="332"/>
    </location>
</feature>
<keyword evidence="6" id="KW-1185">Reference proteome</keyword>
<dbReference type="EMBL" id="FQ312005">
    <property type="protein sequence ID" value="CBW25157.1"/>
    <property type="molecule type" value="Genomic_DNA"/>
</dbReference>
<accession>E1X2W2</accession>
<evidence type="ECO:0000256" key="3">
    <source>
        <dbReference type="PIRSR" id="PIRSR002825-1"/>
    </source>
</evidence>
<organism evidence="5 6">
    <name type="scientific">Halobacteriovorax marinus (strain ATCC BAA-682 / DSM 15412 / SJ)</name>
    <name type="common">Bacteriovorax marinus</name>
    <dbReference type="NCBI Taxonomy" id="862908"/>
    <lineage>
        <taxon>Bacteria</taxon>
        <taxon>Pseudomonadati</taxon>
        <taxon>Bdellovibrionota</taxon>
        <taxon>Bacteriovoracia</taxon>
        <taxon>Bacteriovoracales</taxon>
        <taxon>Halobacteriovoraceae</taxon>
        <taxon>Halobacteriovorax</taxon>
    </lineage>
</organism>
<dbReference type="PATRIC" id="fig|862908.3.peg.217"/>
<protein>
    <submittedName>
        <fullName evidence="5">Iron-uptake ABC transport system periplasmic iron-binding protein</fullName>
    </submittedName>
</protein>
<dbReference type="eggNOG" id="COG1840">
    <property type="taxonomic scope" value="Bacteria"/>
</dbReference>
<keyword evidence="2 4" id="KW-0732">Signal</keyword>
<evidence type="ECO:0000256" key="4">
    <source>
        <dbReference type="SAM" id="SignalP"/>
    </source>
</evidence>
<dbReference type="SUPFAM" id="SSF53850">
    <property type="entry name" value="Periplasmic binding protein-like II"/>
    <property type="match status" value="1"/>
</dbReference>
<evidence type="ECO:0000256" key="2">
    <source>
        <dbReference type="ARBA" id="ARBA00022729"/>
    </source>
</evidence>
<comment type="similarity">
    <text evidence="1">Belongs to the bacterial solute-binding protein 1 family.</text>
</comment>
<sequence length="332" mass="37049">MNMTLKTFLLAFVLFSTNVFAAKSLTIYSVYPGDQLQAVFKPFTERTGIEIKVVSGKSKDLIKRIKEEGVNTEADLHLDKDLAYHTLATNEGIYQPFNSKLVEKNVPANFIETNKNWFTIFYRSRLIMYNKNTVSRSELSTYSQLASKKWQGRLCVRTSGSSYTQSLAASVVAHNGEEKALEIFKGWVRNLSMEVTSSDRDMIRAIAAGKCDVALVNSYYLVPFIEENPDYPVRPFFANQGSSNAHVNGVGIGIVKHSTKLKEATMLLEYLSSAEVQAPVANAFNQYPVNPKAQISAQLQDFGSFNVDSTNVGTIGNLIESAKRLMKEAQYK</sequence>
<dbReference type="GO" id="GO:0046872">
    <property type="term" value="F:metal ion binding"/>
    <property type="evidence" value="ECO:0007669"/>
    <property type="project" value="UniProtKB-KW"/>
</dbReference>
<dbReference type="HOGENOM" id="CLU_026974_2_1_7"/>
<dbReference type="Gene3D" id="3.40.190.10">
    <property type="entry name" value="Periplasmic binding protein-like II"/>
    <property type="match status" value="2"/>
</dbReference>
<dbReference type="Pfam" id="PF13416">
    <property type="entry name" value="SBP_bac_8"/>
    <property type="match status" value="1"/>
</dbReference>
<keyword evidence="3" id="KW-0479">Metal-binding</keyword>
<dbReference type="InterPro" id="IPR006059">
    <property type="entry name" value="SBP"/>
</dbReference>
<feature type="binding site" evidence="3">
    <location>
        <position position="220"/>
    </location>
    <ligand>
        <name>Fe cation</name>
        <dbReference type="ChEBI" id="CHEBI:24875"/>
    </ligand>
</feature>
<reference evidence="6" key="1">
    <citation type="journal article" date="2013" name="ISME J.">
        <title>A small predatory core genome in the divergent marine Bacteriovorax marinus SJ and the terrestrial Bdellovibrio bacteriovorus.</title>
        <authorList>
            <person name="Crossman L.C."/>
            <person name="Chen H."/>
            <person name="Cerdeno-Tarraga A.M."/>
            <person name="Brooks K."/>
            <person name="Quail M.A."/>
            <person name="Pineiro S.A."/>
            <person name="Hobley L."/>
            <person name="Sockett R.E."/>
            <person name="Bentley S.D."/>
            <person name="Parkhill J."/>
            <person name="Williams H.N."/>
            <person name="Stine O.C."/>
        </authorList>
    </citation>
    <scope>NUCLEOTIDE SEQUENCE [LARGE SCALE GENOMIC DNA]</scope>
    <source>
        <strain evidence="6">ATCC BAA-682 / DSM 15412 / SJ</strain>
    </source>
</reference>
<proteinExistence type="inferred from homology"/>
<dbReference type="PANTHER" id="PTHR30006:SF15">
    <property type="entry name" value="IRON-UTILIZATION PERIPLASMIC PROTEIN"/>
    <property type="match status" value="1"/>
</dbReference>
<evidence type="ECO:0000256" key="1">
    <source>
        <dbReference type="ARBA" id="ARBA00008520"/>
    </source>
</evidence>
<evidence type="ECO:0000313" key="5">
    <source>
        <dbReference type="EMBL" id="CBW25157.1"/>
    </source>
</evidence>
<dbReference type="OrthoDB" id="5291644at2"/>
<dbReference type="PANTHER" id="PTHR30006">
    <property type="entry name" value="THIAMINE-BINDING PERIPLASMIC PROTEIN-RELATED"/>
    <property type="match status" value="1"/>
</dbReference>
<dbReference type="AlphaFoldDB" id="E1X2W2"/>
<dbReference type="STRING" id="862908.BMS_0225"/>